<dbReference type="Proteomes" id="UP000517916">
    <property type="component" value="Unassembled WGS sequence"/>
</dbReference>
<accession>A0ABR6BNZ8</accession>
<keyword evidence="2" id="KW-1185">Reference proteome</keyword>
<comment type="caution">
    <text evidence="1">The sequence shown here is derived from an EMBL/GenBank/DDBJ whole genome shotgun (WGS) entry which is preliminary data.</text>
</comment>
<evidence type="ECO:0008006" key="3">
    <source>
        <dbReference type="Google" id="ProtNLM"/>
    </source>
</evidence>
<evidence type="ECO:0000313" key="1">
    <source>
        <dbReference type="EMBL" id="MBA8928624.1"/>
    </source>
</evidence>
<reference evidence="1 2" key="1">
    <citation type="submission" date="2020-08" db="EMBL/GenBank/DDBJ databases">
        <title>Genomic Encyclopedia of Archaeal and Bacterial Type Strains, Phase II (KMG-II): from individual species to whole genera.</title>
        <authorList>
            <person name="Goeker M."/>
        </authorList>
    </citation>
    <scope>NUCLEOTIDE SEQUENCE [LARGE SCALE GENOMIC DNA]</scope>
    <source>
        <strain evidence="1 2">DSM 43850</strain>
    </source>
</reference>
<proteinExistence type="predicted"/>
<name>A0ABR6BNZ8_9PSEU</name>
<organism evidence="1 2">
    <name type="scientific">Kutzneria viridogrisea</name>
    <dbReference type="NCBI Taxonomy" id="47990"/>
    <lineage>
        <taxon>Bacteria</taxon>
        <taxon>Bacillati</taxon>
        <taxon>Actinomycetota</taxon>
        <taxon>Actinomycetes</taxon>
        <taxon>Pseudonocardiales</taxon>
        <taxon>Pseudonocardiaceae</taxon>
        <taxon>Kutzneria</taxon>
    </lineage>
</organism>
<evidence type="ECO:0000313" key="2">
    <source>
        <dbReference type="Proteomes" id="UP000517916"/>
    </source>
</evidence>
<protein>
    <recommendedName>
        <fullName evidence="3">HTH luxR-type domain-containing protein</fullName>
    </recommendedName>
</protein>
<dbReference type="EMBL" id="JACJID010000004">
    <property type="protein sequence ID" value="MBA8928624.1"/>
    <property type="molecule type" value="Genomic_DNA"/>
</dbReference>
<dbReference type="RefSeq" id="WP_182838962.1">
    <property type="nucleotide sequence ID" value="NZ_BAAABQ010000032.1"/>
</dbReference>
<gene>
    <name evidence="1" type="ORF">BC739_005841</name>
</gene>
<sequence length="49" mass="5473">MIGSLTAQLHLSLSAVTKYINSVFSKPHLDPSEDDNRRVRAALSHLRAR</sequence>